<accession>A0ABQ9GFD1</accession>
<evidence type="ECO:0000313" key="2">
    <source>
        <dbReference type="EMBL" id="KAJ8871099.1"/>
    </source>
</evidence>
<sequence>MVVTWGPVTSQQYLSDAQRPHMLTQQANLSYVDAGDFALEIPASKITSRDLQIRTQKQITSGNFLVKSKMELSYIRSIRRAAVAERLACSPPTMAIRVHSGFSYARIMPDEAVGQRVFSGTSRFFHFGAAPYSPQSPSSALNISLLRAVQISSLSPICSGSQLRHRNVREPASHAESEGLSRKYAIFSPEDMGYEVVAMPILHALRRGRKSVKTAGGKNARLPPRRTGFNPRQVESYQTIPLVGVFSGGSPISPTPSFRCRSIFTSITLIGSQDLAPLVRTVFDTSWRTMVQSSPSTVTEDNQCTVDIGIFVHKTVESSLQCQKIGHLGDFINQALSKDIPRVDFPRLNFLTTPAVVRGMNTTSLALVHLRGVSHTYPLQGITLSADEMAVNRGGTTYALHLRFPSPSFESVVFAHLAEGRHGLCPMANSQLKAVHDKTWSRNDMVRQTALGVRPNMRTTLSLTDRSGGTVVLRRVPSWGCHVDSTGRRRQVLGRHTTSMRVETLARATQSLRTTAVLTAAAPVARRPRGERRQQGRRDVTALFDTLPREAHPGEHTHTHEGHVQARRSCTPSSAKQTSPWAVGRVQVSAVGATAAALGCQPADACITSHVQVLDWHACMVTHLHLHDAVAHITHFHYTHAITQLLLQQHRWCYYDNIHRVQCISKGEAADVTVHELRDCDGEQLTPSAKQKCAFPDMRSSKGGLVMEGTGTERACEGDEAVELVAGSRVYARGKHKSGSRQTPTWAVCQVVSPPCKTALCTRGISGDVPHRTQPVAEVANRVAAKQRPEGAGPVATCIQDEVVDVRVSGLVVAVSMLVVEQRWRRHPLVPADVLVHLREPVEARVTRLVGAAGLRRTAEPPEARRARERRVGNIHLKQPHCSLPVCLGTSPRRTRDVMRQIEGGITGQS</sequence>
<feature type="compositionally biased region" description="Polar residues" evidence="1">
    <location>
        <begin position="568"/>
        <end position="578"/>
    </location>
</feature>
<dbReference type="EMBL" id="JARBHB010000012">
    <property type="protein sequence ID" value="KAJ8871099.1"/>
    <property type="molecule type" value="Genomic_DNA"/>
</dbReference>
<evidence type="ECO:0000313" key="3">
    <source>
        <dbReference type="Proteomes" id="UP001159363"/>
    </source>
</evidence>
<name>A0ABQ9GFD1_9NEOP</name>
<gene>
    <name evidence="2" type="ORF">PR048_027403</name>
</gene>
<reference evidence="2 3" key="1">
    <citation type="submission" date="2023-02" db="EMBL/GenBank/DDBJ databases">
        <title>LHISI_Scaffold_Assembly.</title>
        <authorList>
            <person name="Stuart O.P."/>
            <person name="Cleave R."/>
            <person name="Magrath M.J.L."/>
            <person name="Mikheyev A.S."/>
        </authorList>
    </citation>
    <scope>NUCLEOTIDE SEQUENCE [LARGE SCALE GENOMIC DNA]</scope>
    <source>
        <strain evidence="2">Daus_M_001</strain>
        <tissue evidence="2">Leg muscle</tissue>
    </source>
</reference>
<feature type="region of interest" description="Disordered" evidence="1">
    <location>
        <begin position="548"/>
        <end position="578"/>
    </location>
</feature>
<feature type="compositionally biased region" description="Basic and acidic residues" evidence="1">
    <location>
        <begin position="548"/>
        <end position="564"/>
    </location>
</feature>
<protein>
    <submittedName>
        <fullName evidence="2">Uncharacterized protein</fullName>
    </submittedName>
</protein>
<comment type="caution">
    <text evidence="2">The sequence shown here is derived from an EMBL/GenBank/DDBJ whole genome shotgun (WGS) entry which is preliminary data.</text>
</comment>
<evidence type="ECO:0000256" key="1">
    <source>
        <dbReference type="SAM" id="MobiDB-lite"/>
    </source>
</evidence>
<organism evidence="2 3">
    <name type="scientific">Dryococelus australis</name>
    <dbReference type="NCBI Taxonomy" id="614101"/>
    <lineage>
        <taxon>Eukaryota</taxon>
        <taxon>Metazoa</taxon>
        <taxon>Ecdysozoa</taxon>
        <taxon>Arthropoda</taxon>
        <taxon>Hexapoda</taxon>
        <taxon>Insecta</taxon>
        <taxon>Pterygota</taxon>
        <taxon>Neoptera</taxon>
        <taxon>Polyneoptera</taxon>
        <taxon>Phasmatodea</taxon>
        <taxon>Verophasmatodea</taxon>
        <taxon>Anareolatae</taxon>
        <taxon>Phasmatidae</taxon>
        <taxon>Eurycanthinae</taxon>
        <taxon>Dryococelus</taxon>
    </lineage>
</organism>
<feature type="region of interest" description="Disordered" evidence="1">
    <location>
        <begin position="210"/>
        <end position="230"/>
    </location>
</feature>
<keyword evidence="3" id="KW-1185">Reference proteome</keyword>
<proteinExistence type="predicted"/>
<dbReference type="Proteomes" id="UP001159363">
    <property type="component" value="Chromosome 11"/>
</dbReference>